<dbReference type="EMBL" id="HBNR01002277">
    <property type="protein sequence ID" value="CAE4561986.1"/>
    <property type="molecule type" value="Transcribed_RNA"/>
</dbReference>
<keyword evidence="3" id="KW-0732">Signal</keyword>
<dbReference type="Pfam" id="PF03351">
    <property type="entry name" value="DOMON"/>
    <property type="match status" value="1"/>
</dbReference>
<proteinExistence type="predicted"/>
<dbReference type="InterPro" id="IPR000073">
    <property type="entry name" value="AB_hydrolase_1"/>
</dbReference>
<dbReference type="SUPFAM" id="SSF49344">
    <property type="entry name" value="CBD9-like"/>
    <property type="match status" value="1"/>
</dbReference>
<dbReference type="InterPro" id="IPR008977">
    <property type="entry name" value="PHM/PNGase_F_dom_sf"/>
</dbReference>
<dbReference type="Gene3D" id="2.60.120.310">
    <property type="entry name" value="Copper type II, ascorbate-dependent monooxygenase, N-terminal domain"/>
    <property type="match status" value="1"/>
</dbReference>
<dbReference type="Pfam" id="PF00561">
    <property type="entry name" value="Abhydrolase_1"/>
    <property type="match status" value="1"/>
</dbReference>
<dbReference type="SMART" id="SM00664">
    <property type="entry name" value="DoH"/>
    <property type="match status" value="1"/>
</dbReference>
<dbReference type="Gene3D" id="3.40.50.1820">
    <property type="entry name" value="alpha/beta hydrolase"/>
    <property type="match status" value="1"/>
</dbReference>
<dbReference type="InterPro" id="IPR036939">
    <property type="entry name" value="Cu2_ascorb_mOase_N_sf"/>
</dbReference>
<dbReference type="PANTHER" id="PTHR10157">
    <property type="entry name" value="DOPAMINE BETA HYDROXYLASE RELATED"/>
    <property type="match status" value="1"/>
</dbReference>
<sequence>MQPRLLWCTLLALFAPAANSQAACQAVGSDCEIGCKKVNLPNGLTFDCRVAGPASGQPVLLVHGFPTFSVFWEPLMRSWVRQFKSIASVACDMRGYARAAQPNHTANYSLAAQVLDVVGIANALQFQKFHLVGHDIGSAIGWAVAKHYPSRIYSYTALAVNHLDAWSRMIHGANADPEQQAMSQYIPAWAEVDSATKGAAWLMNMVGFTDTAQWQKVLWSYHNIFGNDLAMPPVMDNTTFAQYGSHPCCGASGLSTVSMQAANMTPAASSPQTRVLGPVDVPVTYICGSKDIYLKCSSDPSSTTANYTFLEVRCGHDLTSFGTREGCDTRSEQKAVFGAVTRMIETFGPPPNKTAQTAASPEVNPNGNMDSLYTRFEKSLLPNFNLYWTVTTTHLEIGIEAKTEGWVAFGIAEDTSGSMIGSDIVMAMVQSDGTVVFSDRHALDFSEPAVDCSQDWEAVSGSKASGWTQVRLRRLLDTQDGEDRPLVESGHGERIVVAYSNNAVFSAWHTERAAVGVWAFRASNGARDPLESLRADPNILQVEVRASPSDPRSRPYFAQTIFEAGGYYSNFAHVHTAGQDCRNPDQYRYCCINHRPNETAPPQQSSSAGVQCPVCGSGSLRSNTTAGYNCYKSDNSLIETDAARNSERGCMSAGGAHYAPWTCGDLQTWTGNPASGVCEGWVARFSRVCCAGVDHYLAQCPSCIEGIPIPASPDSYVDVCFSVNELFPGISAAPGDEWHIVGFEGMIDSISPYDTSDNVHHMTLDAYADDKCERGIYGRSGAAPTIYAWVKGTDPFAMPAEAGFTMSAPFASEPAPVSHTRIMSVALNLHYDNRNMDNSGALDNSGIRLFVSRTKRQHNAGVVQLLDPTVGLNSRPITAGQEGIGKLDVYCPGQCTATWTSPINVFYHFNHMHGAGVAMYNNFFRNNSRYSQAARIDWYDYTFEHASLEKLVIQPGDEIRSTCWFNTLKRREGGYGFRSVAPNSVAFGLKATDEMCISWLNYYPEQTNAVCGINSDCHRLMESNGVPREQLASQTAGSPQELAALRLWPGTSKCQMHSTTPSSSPSPGAATSPSPSGSPTPSSGAPTPSLSASGALAKSAPVWAAFCFVAAAGSIACV</sequence>
<evidence type="ECO:0000259" key="4">
    <source>
        <dbReference type="PROSITE" id="PS50836"/>
    </source>
</evidence>
<dbReference type="PANTHER" id="PTHR10157:SF23">
    <property type="entry name" value="MOXD1 HOMOLOG 1"/>
    <property type="match status" value="1"/>
</dbReference>
<dbReference type="CDD" id="cd09631">
    <property type="entry name" value="DOMON_DOH"/>
    <property type="match status" value="1"/>
</dbReference>
<dbReference type="Pfam" id="PF03712">
    <property type="entry name" value="Cu2_monoox_C"/>
    <property type="match status" value="1"/>
</dbReference>
<dbReference type="Gene3D" id="2.60.120.230">
    <property type="match status" value="1"/>
</dbReference>
<dbReference type="InterPro" id="IPR029058">
    <property type="entry name" value="AB_hydrolase_fold"/>
</dbReference>
<feature type="domain" description="DOMON" evidence="4">
    <location>
        <begin position="382"/>
        <end position="500"/>
    </location>
</feature>
<dbReference type="GO" id="GO:0004500">
    <property type="term" value="F:dopamine beta-monooxygenase activity"/>
    <property type="evidence" value="ECO:0007669"/>
    <property type="project" value="InterPro"/>
</dbReference>
<dbReference type="InterPro" id="IPR024548">
    <property type="entry name" value="Cu2_monoox_C"/>
</dbReference>
<dbReference type="InterPro" id="IPR005018">
    <property type="entry name" value="DOMON_domain"/>
</dbReference>
<feature type="signal peptide" evidence="3">
    <location>
        <begin position="1"/>
        <end position="20"/>
    </location>
</feature>
<dbReference type="PROSITE" id="PS50836">
    <property type="entry name" value="DOMON"/>
    <property type="match status" value="1"/>
</dbReference>
<evidence type="ECO:0000256" key="3">
    <source>
        <dbReference type="SAM" id="SignalP"/>
    </source>
</evidence>
<feature type="region of interest" description="Disordered" evidence="2">
    <location>
        <begin position="1053"/>
        <end position="1091"/>
    </location>
</feature>
<gene>
    <name evidence="5" type="ORF">AMON00008_LOCUS1605</name>
</gene>
<dbReference type="InterPro" id="IPR014784">
    <property type="entry name" value="Cu2_ascorb_mOase-like_C"/>
</dbReference>
<dbReference type="GO" id="GO:0005507">
    <property type="term" value="F:copper ion binding"/>
    <property type="evidence" value="ECO:0007669"/>
    <property type="project" value="InterPro"/>
</dbReference>
<name>A0A7S4PT95_9DINO</name>
<organism evidence="5">
    <name type="scientific">Alexandrium monilatum</name>
    <dbReference type="NCBI Taxonomy" id="311494"/>
    <lineage>
        <taxon>Eukaryota</taxon>
        <taxon>Sar</taxon>
        <taxon>Alveolata</taxon>
        <taxon>Dinophyceae</taxon>
        <taxon>Gonyaulacales</taxon>
        <taxon>Pyrocystaceae</taxon>
        <taxon>Alexandrium</taxon>
    </lineage>
</organism>
<reference evidence="5" key="1">
    <citation type="submission" date="2021-01" db="EMBL/GenBank/DDBJ databases">
        <authorList>
            <person name="Corre E."/>
            <person name="Pelletier E."/>
            <person name="Niang G."/>
            <person name="Scheremetjew M."/>
            <person name="Finn R."/>
            <person name="Kale V."/>
            <person name="Holt S."/>
            <person name="Cochrane G."/>
            <person name="Meng A."/>
            <person name="Brown T."/>
            <person name="Cohen L."/>
        </authorList>
    </citation>
    <scope>NUCLEOTIDE SEQUENCE</scope>
    <source>
        <strain evidence="5">CCMP3105</strain>
    </source>
</reference>
<evidence type="ECO:0000256" key="2">
    <source>
        <dbReference type="SAM" id="MobiDB-lite"/>
    </source>
</evidence>
<protein>
    <recommendedName>
        <fullName evidence="4">DOMON domain-containing protein</fullName>
    </recommendedName>
</protein>
<feature type="compositionally biased region" description="Low complexity" evidence="2">
    <location>
        <begin position="1058"/>
        <end position="1091"/>
    </location>
</feature>
<dbReference type="SUPFAM" id="SSF49742">
    <property type="entry name" value="PHM/PNGase F"/>
    <property type="match status" value="2"/>
</dbReference>
<dbReference type="SUPFAM" id="SSF53474">
    <property type="entry name" value="alpha/beta-Hydrolases"/>
    <property type="match status" value="1"/>
</dbReference>
<feature type="chain" id="PRO_5031437988" description="DOMON domain-containing protein" evidence="3">
    <location>
        <begin position="21"/>
        <end position="1118"/>
    </location>
</feature>
<dbReference type="InterPro" id="IPR000945">
    <property type="entry name" value="DBH-like"/>
</dbReference>
<dbReference type="InterPro" id="IPR045266">
    <property type="entry name" value="DOH_DOMON"/>
</dbReference>
<evidence type="ECO:0000256" key="1">
    <source>
        <dbReference type="ARBA" id="ARBA00023157"/>
    </source>
</evidence>
<keyword evidence="1" id="KW-1015">Disulfide bond</keyword>
<accession>A0A7S4PT95</accession>
<dbReference type="AlphaFoldDB" id="A0A7S4PT95"/>
<evidence type="ECO:0000313" key="5">
    <source>
        <dbReference type="EMBL" id="CAE4561986.1"/>
    </source>
</evidence>